<evidence type="ECO:0000313" key="4">
    <source>
        <dbReference type="Proteomes" id="UP000682739"/>
    </source>
</evidence>
<keyword evidence="3" id="KW-0645">Protease</keyword>
<feature type="transmembrane region" description="Helical" evidence="1">
    <location>
        <begin position="274"/>
        <end position="292"/>
    </location>
</feature>
<dbReference type="GO" id="GO:0008237">
    <property type="term" value="F:metallopeptidase activity"/>
    <property type="evidence" value="ECO:0007669"/>
    <property type="project" value="UniProtKB-KW"/>
</dbReference>
<keyword evidence="3" id="KW-0378">Hydrolase</keyword>
<dbReference type="PANTHER" id="PTHR36435:SF1">
    <property type="entry name" value="CAAX AMINO TERMINAL PROTEASE FAMILY PROTEIN"/>
    <property type="match status" value="1"/>
</dbReference>
<feature type="transmembrane region" description="Helical" evidence="1">
    <location>
        <begin position="161"/>
        <end position="183"/>
    </location>
</feature>
<keyword evidence="1" id="KW-0812">Transmembrane</keyword>
<evidence type="ECO:0000313" key="3">
    <source>
        <dbReference type="EMBL" id="QTH63913.1"/>
    </source>
</evidence>
<dbReference type="InterPro" id="IPR052710">
    <property type="entry name" value="CAAX_protease"/>
</dbReference>
<sequence length="307" mass="34942">MDPVSSPQVNSQDTMRDKLDKPLENLSSSTVVFPTARKVIVILFLVGVCFGVFHEIVISKLFNAEYSFAFEMVLGDLAYIVALAFLFHNSNISYSYFLNVPTKPLPVKLMFNWTLFLMCLSYAAYYVLWLPISYVVPDFVQSILSLTVDIFPSFESGEVSVLASVVMFIVLVITAPLFEELLFRGLLLRRWMTKYSRTKAILLSSALFGILHVDPLGAFFFAVAMCLMYLHTGSLWVTVACHALNNFVVWLIVYTDTFLIEFLTLPSVDTIQANWHRGLTFVLLSAAWYLSIKRSSHDPMKLRYQIQ</sequence>
<dbReference type="InterPro" id="IPR003675">
    <property type="entry name" value="Rce1/LyrA-like_dom"/>
</dbReference>
<dbReference type="EMBL" id="CP072110">
    <property type="protein sequence ID" value="QTH63913.1"/>
    <property type="molecule type" value="Genomic_DNA"/>
</dbReference>
<name>A0A975HI95_9GAMM</name>
<gene>
    <name evidence="3" type="ORF">J1N51_14655</name>
</gene>
<reference evidence="3" key="1">
    <citation type="submission" date="2021-03" db="EMBL/GenBank/DDBJ databases">
        <title>Description of Psychrosphaera ytuae sp. nov. isolated from deep sea sediment of South China Sea.</title>
        <authorList>
            <person name="Zhang J."/>
            <person name="Xu X.-D."/>
        </authorList>
    </citation>
    <scope>NUCLEOTIDE SEQUENCE</scope>
    <source>
        <strain evidence="3">MTZ26</strain>
    </source>
</reference>
<dbReference type="RefSeq" id="WP_208831968.1">
    <property type="nucleotide sequence ID" value="NZ_CP072110.1"/>
</dbReference>
<keyword evidence="1" id="KW-1133">Transmembrane helix</keyword>
<feature type="transmembrane region" description="Helical" evidence="1">
    <location>
        <begin position="77"/>
        <end position="97"/>
    </location>
</feature>
<evidence type="ECO:0000256" key="1">
    <source>
        <dbReference type="SAM" id="Phobius"/>
    </source>
</evidence>
<accession>A0A975HI95</accession>
<keyword evidence="3" id="KW-0482">Metalloprotease</keyword>
<evidence type="ECO:0000259" key="2">
    <source>
        <dbReference type="Pfam" id="PF02517"/>
    </source>
</evidence>
<feature type="domain" description="CAAX prenyl protease 2/Lysostaphin resistance protein A-like" evidence="2">
    <location>
        <begin position="164"/>
        <end position="248"/>
    </location>
</feature>
<dbReference type="AlphaFoldDB" id="A0A975HI95"/>
<dbReference type="GO" id="GO:0080120">
    <property type="term" value="P:CAAX-box protein maturation"/>
    <property type="evidence" value="ECO:0007669"/>
    <property type="project" value="UniProtKB-ARBA"/>
</dbReference>
<dbReference type="PANTHER" id="PTHR36435">
    <property type="entry name" value="SLR1288 PROTEIN"/>
    <property type="match status" value="1"/>
</dbReference>
<dbReference type="Pfam" id="PF02517">
    <property type="entry name" value="Rce1-like"/>
    <property type="match status" value="1"/>
</dbReference>
<dbReference type="Proteomes" id="UP000682739">
    <property type="component" value="Chromosome"/>
</dbReference>
<feature type="transmembrane region" description="Helical" evidence="1">
    <location>
        <begin position="39"/>
        <end position="57"/>
    </location>
</feature>
<dbReference type="GO" id="GO:0004175">
    <property type="term" value="F:endopeptidase activity"/>
    <property type="evidence" value="ECO:0007669"/>
    <property type="project" value="UniProtKB-ARBA"/>
</dbReference>
<feature type="transmembrane region" description="Helical" evidence="1">
    <location>
        <begin position="195"/>
        <end position="213"/>
    </location>
</feature>
<keyword evidence="4" id="KW-1185">Reference proteome</keyword>
<feature type="transmembrane region" description="Helical" evidence="1">
    <location>
        <begin position="109"/>
        <end position="128"/>
    </location>
</feature>
<protein>
    <submittedName>
        <fullName evidence="3">CPBP family intramembrane metalloprotease</fullName>
    </submittedName>
</protein>
<organism evidence="3 4">
    <name type="scientific">Psychrosphaera ytuae</name>
    <dbReference type="NCBI Taxonomy" id="2820710"/>
    <lineage>
        <taxon>Bacteria</taxon>
        <taxon>Pseudomonadati</taxon>
        <taxon>Pseudomonadota</taxon>
        <taxon>Gammaproteobacteria</taxon>
        <taxon>Alteromonadales</taxon>
        <taxon>Pseudoalteromonadaceae</taxon>
        <taxon>Psychrosphaera</taxon>
    </lineage>
</organism>
<proteinExistence type="predicted"/>
<keyword evidence="1" id="KW-0472">Membrane</keyword>
<dbReference type="KEGG" id="psym:J1N51_14655"/>